<evidence type="ECO:0000313" key="3">
    <source>
        <dbReference type="Proteomes" id="UP000051020"/>
    </source>
</evidence>
<feature type="region of interest" description="Disordered" evidence="1">
    <location>
        <begin position="108"/>
        <end position="158"/>
    </location>
</feature>
<accession>A0A837R6M5</accession>
<dbReference type="GeneID" id="68930274"/>
<sequence length="255" mass="30263">MNNLLISEPPLQVLPTLAVRVGLKEAIVLQQFHYWLQRSGNNRDGYKWIYNSYDEWHKQFPFFSKVTLRRTINSLEKQGYLISGNYNKAGFDKTKWYRIDYQRMSKACDQNDHTRCSNRSHAGDQNEQTNTNRLPETTTETNNNKRPNSKTKYGPDDPPYKVAVHLLTRIKQRQPDFKEPNLQKWANDIRLAHERDHRDYEKLDWLVDWSQDNSFWQANILSAGKLRKQYDTLIGQAERDRPTNVAPQTREDWFG</sequence>
<dbReference type="AlphaFoldDB" id="A0A837R6M5"/>
<dbReference type="EMBL" id="AZCU01000023">
    <property type="protein sequence ID" value="KRK22320.1"/>
    <property type="molecule type" value="Genomic_DNA"/>
</dbReference>
<evidence type="ECO:0000313" key="2">
    <source>
        <dbReference type="EMBL" id="KRK22320.1"/>
    </source>
</evidence>
<proteinExistence type="predicted"/>
<evidence type="ECO:0000256" key="1">
    <source>
        <dbReference type="SAM" id="MobiDB-lite"/>
    </source>
</evidence>
<protein>
    <submittedName>
        <fullName evidence="2">Phage replication initiation protein</fullName>
    </submittedName>
</protein>
<feature type="compositionally biased region" description="Polar residues" evidence="1">
    <location>
        <begin position="117"/>
        <end position="146"/>
    </location>
</feature>
<comment type="caution">
    <text evidence="2">The sequence shown here is derived from an EMBL/GenBank/DDBJ whole genome shotgun (WGS) entry which is preliminary data.</text>
</comment>
<dbReference type="Proteomes" id="UP000051020">
    <property type="component" value="Unassembled WGS sequence"/>
</dbReference>
<dbReference type="RefSeq" id="WP_225366291.1">
    <property type="nucleotide sequence ID" value="NZ_AZCU01000023.1"/>
</dbReference>
<reference evidence="2 3" key="1">
    <citation type="journal article" date="2015" name="Genome Announc.">
        <title>Expanding the biotechnology potential of lactobacilli through comparative genomics of 213 strains and associated genera.</title>
        <authorList>
            <person name="Sun Z."/>
            <person name="Harris H.M."/>
            <person name="McCann A."/>
            <person name="Guo C."/>
            <person name="Argimon S."/>
            <person name="Zhang W."/>
            <person name="Yang X."/>
            <person name="Jeffery I.B."/>
            <person name="Cooney J.C."/>
            <person name="Kagawa T.F."/>
            <person name="Liu W."/>
            <person name="Song Y."/>
            <person name="Salvetti E."/>
            <person name="Wrobel A."/>
            <person name="Rasinkangas P."/>
            <person name="Parkhill J."/>
            <person name="Rea M.C."/>
            <person name="O'Sullivan O."/>
            <person name="Ritari J."/>
            <person name="Douillard F.P."/>
            <person name="Paul Ross R."/>
            <person name="Yang R."/>
            <person name="Briner A.E."/>
            <person name="Felis G.E."/>
            <person name="de Vos W.M."/>
            <person name="Barrangou R."/>
            <person name="Klaenhammer T.R."/>
            <person name="Caufield P.W."/>
            <person name="Cui Y."/>
            <person name="Zhang H."/>
            <person name="O'Toole P.W."/>
        </authorList>
    </citation>
    <scope>NUCLEOTIDE SEQUENCE [LARGE SCALE GENOMIC DNA]</scope>
    <source>
        <strain evidence="2 3">DSM 20314</strain>
    </source>
</reference>
<organism evidence="2 3">
    <name type="scientific">Lactiplantibacillus pentosus DSM 20314</name>
    <dbReference type="NCBI Taxonomy" id="1423791"/>
    <lineage>
        <taxon>Bacteria</taxon>
        <taxon>Bacillati</taxon>
        <taxon>Bacillota</taxon>
        <taxon>Bacilli</taxon>
        <taxon>Lactobacillales</taxon>
        <taxon>Lactobacillaceae</taxon>
        <taxon>Lactiplantibacillus</taxon>
    </lineage>
</organism>
<gene>
    <name evidence="2" type="ORF">FD24_GL001810</name>
</gene>
<name>A0A837R6M5_LACPE</name>